<dbReference type="EMBL" id="LR822017">
    <property type="protein sequence ID" value="CAD0135651.1"/>
    <property type="molecule type" value="Genomic_DNA"/>
</dbReference>
<gene>
    <name evidence="1" type="ORF">STHERMO_0060</name>
</gene>
<proteinExistence type="predicted"/>
<sequence length="55" mass="6635">MEINIDDLQEKLDESNAIKPPKSMNELMERIYQAGELWREEHKELDPKKKEWFGC</sequence>
<protein>
    <submittedName>
        <fullName evidence="1">Uncharacterized protein</fullName>
    </submittedName>
</protein>
<accession>A0A8D6XPM3</accession>
<evidence type="ECO:0000313" key="1">
    <source>
        <dbReference type="EMBL" id="CAD0135651.1"/>
    </source>
</evidence>
<evidence type="ECO:0000313" key="2">
    <source>
        <dbReference type="Proteomes" id="UP000509833"/>
    </source>
</evidence>
<name>A0A8D6XPM3_STRTR</name>
<dbReference type="Proteomes" id="UP000509833">
    <property type="component" value="Chromosome"/>
</dbReference>
<reference evidence="1 2" key="1">
    <citation type="submission" date="2020-06" db="EMBL/GenBank/DDBJ databases">
        <authorList>
            <person name="Chuat V."/>
        </authorList>
    </citation>
    <scope>NUCLEOTIDE SEQUENCE [LARGE SCALE GENOMIC DNA]</scope>
    <source>
        <strain evidence="1">STH_CIRM_336</strain>
    </source>
</reference>
<dbReference type="AlphaFoldDB" id="A0A8D6XPM3"/>
<organism evidence="1 2">
    <name type="scientific">Streptococcus thermophilus</name>
    <dbReference type="NCBI Taxonomy" id="1308"/>
    <lineage>
        <taxon>Bacteria</taxon>
        <taxon>Bacillati</taxon>
        <taxon>Bacillota</taxon>
        <taxon>Bacilli</taxon>
        <taxon>Lactobacillales</taxon>
        <taxon>Streptococcaceae</taxon>
        <taxon>Streptococcus</taxon>
    </lineage>
</organism>